<evidence type="ECO:0000256" key="1">
    <source>
        <dbReference type="ARBA" id="ARBA00004571"/>
    </source>
</evidence>
<comment type="subcellular location">
    <subcellularLocation>
        <location evidence="1 10">Cell outer membrane</location>
        <topology evidence="1 10">Multi-pass membrane protein</topology>
    </subcellularLocation>
</comment>
<dbReference type="InterPro" id="IPR000531">
    <property type="entry name" value="Beta-barrel_TonB"/>
</dbReference>
<name>A0A3E2NVP4_9SPHI</name>
<keyword evidence="6" id="KW-0408">Iron</keyword>
<evidence type="ECO:0000256" key="5">
    <source>
        <dbReference type="ARBA" id="ARBA00022692"/>
    </source>
</evidence>
<evidence type="ECO:0000256" key="7">
    <source>
        <dbReference type="ARBA" id="ARBA00023077"/>
    </source>
</evidence>
<dbReference type="Pfam" id="PF07660">
    <property type="entry name" value="STN"/>
    <property type="match status" value="1"/>
</dbReference>
<feature type="domain" description="Secretin/TonB short N-terminal" evidence="12">
    <location>
        <begin position="72"/>
        <end position="123"/>
    </location>
</feature>
<keyword evidence="4" id="KW-0406">Ion transport</keyword>
<dbReference type="SUPFAM" id="SSF49464">
    <property type="entry name" value="Carboxypeptidase regulatory domain-like"/>
    <property type="match status" value="1"/>
</dbReference>
<dbReference type="NCBIfam" id="TIGR04057">
    <property type="entry name" value="SusC_RagA_signa"/>
    <property type="match status" value="1"/>
</dbReference>
<dbReference type="OrthoDB" id="899266at2"/>
<dbReference type="SMART" id="SM00965">
    <property type="entry name" value="STN"/>
    <property type="match status" value="1"/>
</dbReference>
<protein>
    <submittedName>
        <fullName evidence="13">SusC/RagA family TonB-linked outer membrane protein</fullName>
    </submittedName>
</protein>
<keyword evidence="14" id="KW-1185">Reference proteome</keyword>
<organism evidence="13 14">
    <name type="scientific">Mucilaginibacter terrenus</name>
    <dbReference type="NCBI Taxonomy" id="2482727"/>
    <lineage>
        <taxon>Bacteria</taxon>
        <taxon>Pseudomonadati</taxon>
        <taxon>Bacteroidota</taxon>
        <taxon>Sphingobacteriia</taxon>
        <taxon>Sphingobacteriales</taxon>
        <taxon>Sphingobacteriaceae</taxon>
        <taxon>Mucilaginibacter</taxon>
    </lineage>
</organism>
<keyword evidence="8 10" id="KW-0472">Membrane</keyword>
<comment type="similarity">
    <text evidence="10 11">Belongs to the TonB-dependent receptor family.</text>
</comment>
<dbReference type="Pfam" id="PF07715">
    <property type="entry name" value="Plug"/>
    <property type="match status" value="1"/>
</dbReference>
<evidence type="ECO:0000256" key="6">
    <source>
        <dbReference type="ARBA" id="ARBA00023004"/>
    </source>
</evidence>
<gene>
    <name evidence="13" type="ORF">DYU05_05590</name>
</gene>
<evidence type="ECO:0000256" key="8">
    <source>
        <dbReference type="ARBA" id="ARBA00023136"/>
    </source>
</evidence>
<evidence type="ECO:0000256" key="2">
    <source>
        <dbReference type="ARBA" id="ARBA00022448"/>
    </source>
</evidence>
<dbReference type="FunFam" id="2.170.130.10:FF:000003">
    <property type="entry name" value="SusC/RagA family TonB-linked outer membrane protein"/>
    <property type="match status" value="1"/>
</dbReference>
<proteinExistence type="inferred from homology"/>
<keyword evidence="9 10" id="KW-0998">Cell outer membrane</keyword>
<dbReference type="GO" id="GO:0006826">
    <property type="term" value="P:iron ion transport"/>
    <property type="evidence" value="ECO:0007669"/>
    <property type="project" value="UniProtKB-KW"/>
</dbReference>
<dbReference type="PROSITE" id="PS52016">
    <property type="entry name" value="TONB_DEPENDENT_REC_3"/>
    <property type="match status" value="1"/>
</dbReference>
<dbReference type="Pfam" id="PF13715">
    <property type="entry name" value="CarbopepD_reg_2"/>
    <property type="match status" value="1"/>
</dbReference>
<dbReference type="Gene3D" id="2.60.40.1120">
    <property type="entry name" value="Carboxypeptidase-like, regulatory domain"/>
    <property type="match status" value="1"/>
</dbReference>
<evidence type="ECO:0000256" key="9">
    <source>
        <dbReference type="ARBA" id="ARBA00023237"/>
    </source>
</evidence>
<sequence length="1135" mass="124741">MNISLFPNGVLRYVLILMKFTSLACFVVCLTCFTAVANNSYGQKFLEQQVTLKFKNLKLTEALDKMAADKHVKFAYTDNILKPSFKVNLNVTDKTVKEVLDEVLTPFDLGYKIIDDVIVITDRAEAATFAATTRNASAVKVQGKVVDDANAPLPGVSVKLKGTGIGTVTDVNGNFVLDLPNADGTLVFSFIGFTSKELPVNGQTALGNVQLVPSQSSLNEVVVVGYGTQKRVNVIGAVDQVTSAAIEGKPAVNLTQALQGTSPNLIIQQTSNEPGAYQSINIRGVSTFGNNSPLLVIDGITASDPGALNLLNPNDIESMSVLKDAGSAAIYGSRAANGVILITTKKGKKNAGAVLTYNGQAGVQVPHVGYKPVHAYENAILRNEAVVNAGLTPIYSPAQIRQFQQQGDKEWFLDAILKNAVQQNHNLSLSGGSDKSTYLVSAGVLDQRNNLVGPDYGLRRYNYRMNLSSDFGRLKVTSILAYTRTEIKEHSFGTGTLIVDAGRTPTYYDIQDAQGNYLTNDVLAEFNPLGILEKGGYRKRDNDNIFGNLTAELGITKDLKVKGVFGGSLLSNHLFGRVIQVNFLPKGTYGSDRNTNDENDKNLFINSQFLAQYTKTFNKDHNVDILIGVANESTNSQSNYLRLKFTDPELGTPITGTVIETSSTGTNSHTQESSLNSLFGRASYSYKNKYYGEADFRLDASSKFAPENRDAFFPSLTLGYRLTEESFMQNYRDKVGDVKLRASYGILGNQNVGNYQFLNNYRVSQNDYYSFNNGQVSVIDIQFANPNIRWERASTFNVGADLTFFRNALTVSVDYFNKITRDILLPPVVPGVYGANASDYNAGEVQNRGWELNVNYRVKTGAFNHSFAFNVGDTKNKVLKLEGGDQIRTSDEMQLINKVGLPIGSYVGLVRDGYFQNLDDITNGPKPAGLNVQPGDNRYVDVNKDGIIDENDKFVLGNGFPRLTFGFTYNLAVKGFDLNLFLQGVGKRSMFVRGEQVEPFHVNYSQVIYQHQLDYWTPQNPNARYPRLTASGSQSNENNFRRGSDMYLFDGSYLRVKNIQIGYTIPSSITKKIGMRKVRTYLTGQNVLTFSGMKFIDPESSELNGNAALPQNGGANSARSYPLPIYYGFGIDITL</sequence>
<dbReference type="InterPro" id="IPR037066">
    <property type="entry name" value="Plug_dom_sf"/>
</dbReference>
<evidence type="ECO:0000259" key="12">
    <source>
        <dbReference type="SMART" id="SM00965"/>
    </source>
</evidence>
<dbReference type="RefSeq" id="WP_117381976.1">
    <property type="nucleotide sequence ID" value="NZ_QWDE01000001.1"/>
</dbReference>
<dbReference type="NCBIfam" id="TIGR04056">
    <property type="entry name" value="OMP_RagA_SusC"/>
    <property type="match status" value="1"/>
</dbReference>
<comment type="caution">
    <text evidence="13">The sequence shown here is derived from an EMBL/GenBank/DDBJ whole genome shotgun (WGS) entry which is preliminary data.</text>
</comment>
<dbReference type="Proteomes" id="UP000260823">
    <property type="component" value="Unassembled WGS sequence"/>
</dbReference>
<evidence type="ECO:0000256" key="11">
    <source>
        <dbReference type="RuleBase" id="RU003357"/>
    </source>
</evidence>
<accession>A0A3E2NVP4</accession>
<keyword evidence="7 11" id="KW-0798">TonB box</keyword>
<dbReference type="InterPro" id="IPR023997">
    <property type="entry name" value="TonB-dep_OMP_SusC/RagA_CS"/>
</dbReference>
<dbReference type="InterPro" id="IPR012910">
    <property type="entry name" value="Plug_dom"/>
</dbReference>
<dbReference type="InterPro" id="IPR036942">
    <property type="entry name" value="Beta-barrel_TonB_sf"/>
</dbReference>
<dbReference type="Gene3D" id="2.40.170.20">
    <property type="entry name" value="TonB-dependent receptor, beta-barrel domain"/>
    <property type="match status" value="1"/>
</dbReference>
<evidence type="ECO:0000256" key="10">
    <source>
        <dbReference type="PROSITE-ProRule" id="PRU01360"/>
    </source>
</evidence>
<dbReference type="GO" id="GO:0009279">
    <property type="term" value="C:cell outer membrane"/>
    <property type="evidence" value="ECO:0007669"/>
    <property type="project" value="UniProtKB-SubCell"/>
</dbReference>
<evidence type="ECO:0000256" key="3">
    <source>
        <dbReference type="ARBA" id="ARBA00022452"/>
    </source>
</evidence>
<keyword evidence="4" id="KW-0410">Iron transport</keyword>
<evidence type="ECO:0000313" key="14">
    <source>
        <dbReference type="Proteomes" id="UP000260823"/>
    </source>
</evidence>
<dbReference type="InterPro" id="IPR039426">
    <property type="entry name" value="TonB-dep_rcpt-like"/>
</dbReference>
<reference evidence="13 14" key="1">
    <citation type="submission" date="2018-08" db="EMBL/GenBank/DDBJ databases">
        <title>Mucilaginibacter terrae sp. nov., isolated from manganese diggings.</title>
        <authorList>
            <person name="Huang Y."/>
            <person name="Zhou Z."/>
        </authorList>
    </citation>
    <scope>NUCLEOTIDE SEQUENCE [LARGE SCALE GENOMIC DNA]</scope>
    <source>
        <strain evidence="13 14">ZH6</strain>
    </source>
</reference>
<dbReference type="SUPFAM" id="SSF56935">
    <property type="entry name" value="Porins"/>
    <property type="match status" value="1"/>
</dbReference>
<dbReference type="InterPro" id="IPR008969">
    <property type="entry name" value="CarboxyPept-like_regulatory"/>
</dbReference>
<dbReference type="AlphaFoldDB" id="A0A3E2NVP4"/>
<keyword evidence="2 10" id="KW-0813">Transport</keyword>
<dbReference type="InterPro" id="IPR011662">
    <property type="entry name" value="Secretin/TonB_short_N"/>
</dbReference>
<dbReference type="Gene3D" id="2.170.130.10">
    <property type="entry name" value="TonB-dependent receptor, plug domain"/>
    <property type="match status" value="1"/>
</dbReference>
<dbReference type="Pfam" id="PF00593">
    <property type="entry name" value="TonB_dep_Rec_b-barrel"/>
    <property type="match status" value="1"/>
</dbReference>
<evidence type="ECO:0000313" key="13">
    <source>
        <dbReference type="EMBL" id="RFZ85075.1"/>
    </source>
</evidence>
<evidence type="ECO:0000256" key="4">
    <source>
        <dbReference type="ARBA" id="ARBA00022496"/>
    </source>
</evidence>
<dbReference type="EMBL" id="QWDE01000001">
    <property type="protein sequence ID" value="RFZ85075.1"/>
    <property type="molecule type" value="Genomic_DNA"/>
</dbReference>
<keyword evidence="5 10" id="KW-0812">Transmembrane</keyword>
<keyword evidence="3 10" id="KW-1134">Transmembrane beta strand</keyword>
<dbReference type="InterPro" id="IPR023996">
    <property type="entry name" value="TonB-dep_OMP_SusC/RagA"/>
</dbReference>